<accession>A0ABR2X4R0</accession>
<dbReference type="Pfam" id="PF08208">
    <property type="entry name" value="RNA_polI_A34"/>
    <property type="match status" value="1"/>
</dbReference>
<dbReference type="InterPro" id="IPR053263">
    <property type="entry name" value="Euk_RPA34_RNAP_subunit"/>
</dbReference>
<keyword evidence="3" id="KW-1185">Reference proteome</keyword>
<dbReference type="InterPro" id="IPR013240">
    <property type="entry name" value="DNA-dir_RNA_pol1_su_RPA34"/>
</dbReference>
<protein>
    <submittedName>
        <fullName evidence="2">Uncharacterized protein</fullName>
    </submittedName>
</protein>
<name>A0ABR2X4R0_9FUNG</name>
<dbReference type="Proteomes" id="UP001479436">
    <property type="component" value="Unassembled WGS sequence"/>
</dbReference>
<feature type="compositionally biased region" description="Basic residues" evidence="1">
    <location>
        <begin position="179"/>
        <end position="195"/>
    </location>
</feature>
<evidence type="ECO:0000256" key="1">
    <source>
        <dbReference type="SAM" id="MobiDB-lite"/>
    </source>
</evidence>
<feature type="compositionally biased region" description="Basic and acidic residues" evidence="1">
    <location>
        <begin position="140"/>
        <end position="151"/>
    </location>
</feature>
<reference evidence="2 3" key="1">
    <citation type="submission" date="2023-04" db="EMBL/GenBank/DDBJ databases">
        <title>Genome of Basidiobolus ranarum AG-B5.</title>
        <authorList>
            <person name="Stajich J.E."/>
            <person name="Carter-House D."/>
            <person name="Gryganskyi A."/>
        </authorList>
    </citation>
    <scope>NUCLEOTIDE SEQUENCE [LARGE SCALE GENOMIC DNA]</scope>
    <source>
        <strain evidence="2 3">AG-B5</strain>
    </source>
</reference>
<sequence>MDFQPPEEFTLANFNKESHFQVSELDESKELWLIRVPVEITTEQLNGLKIKLPEGKSKKIASLKGSSEQEYELFETLEENEKVNSRGGQEMDAMYCLLPNNSKGNSYSSAPAKFTRKLNLVQKVDIPDSTEVATTIRDREYVPREHPEGLKMRFKPYGFDTGDKRDISSVESVPETPLKSKKAKKEKSTKKKSKQ</sequence>
<comment type="caution">
    <text evidence="2">The sequence shown here is derived from an EMBL/GenBank/DDBJ whole genome shotgun (WGS) entry which is preliminary data.</text>
</comment>
<organism evidence="2 3">
    <name type="scientific">Basidiobolus ranarum</name>
    <dbReference type="NCBI Taxonomy" id="34480"/>
    <lineage>
        <taxon>Eukaryota</taxon>
        <taxon>Fungi</taxon>
        <taxon>Fungi incertae sedis</taxon>
        <taxon>Zoopagomycota</taxon>
        <taxon>Entomophthoromycotina</taxon>
        <taxon>Basidiobolomycetes</taxon>
        <taxon>Basidiobolales</taxon>
        <taxon>Basidiobolaceae</taxon>
        <taxon>Basidiobolus</taxon>
    </lineage>
</organism>
<evidence type="ECO:0000313" key="2">
    <source>
        <dbReference type="EMBL" id="KAK9768777.1"/>
    </source>
</evidence>
<gene>
    <name evidence="2" type="ORF">K7432_000297</name>
</gene>
<dbReference type="PANTHER" id="PTHR28155:SF1">
    <property type="entry name" value="DNA-DIRECTED RNA POLYMERASE I SUBUNIT RPA34.5-DOMAIN-CONTAINING PROTEIN"/>
    <property type="match status" value="1"/>
</dbReference>
<dbReference type="PANTHER" id="PTHR28155">
    <property type="entry name" value="ACR243WP"/>
    <property type="match status" value="1"/>
</dbReference>
<dbReference type="EMBL" id="JASJQH010000005">
    <property type="protein sequence ID" value="KAK9768777.1"/>
    <property type="molecule type" value="Genomic_DNA"/>
</dbReference>
<dbReference type="Gene3D" id="6.20.250.70">
    <property type="match status" value="1"/>
</dbReference>
<feature type="region of interest" description="Disordered" evidence="1">
    <location>
        <begin position="140"/>
        <end position="195"/>
    </location>
</feature>
<proteinExistence type="predicted"/>
<evidence type="ECO:0000313" key="3">
    <source>
        <dbReference type="Proteomes" id="UP001479436"/>
    </source>
</evidence>